<comment type="similarity">
    <text evidence="6">Belongs to the PIR protein family.</text>
</comment>
<reference evidence="8 9" key="1">
    <citation type="journal article" date="2009" name="Nature">
        <title>Evolution of pathogenicity and sexual reproduction in eight Candida genomes.</title>
        <authorList>
            <person name="Butler G."/>
            <person name="Rasmussen M.D."/>
            <person name="Lin M.F."/>
            <person name="Santos M.A."/>
            <person name="Sakthikumar S."/>
            <person name="Munro C.A."/>
            <person name="Rheinbay E."/>
            <person name="Grabherr M."/>
            <person name="Forche A."/>
            <person name="Reedy J.L."/>
            <person name="Agrafioti I."/>
            <person name="Arnaud M.B."/>
            <person name="Bates S."/>
            <person name="Brown A.J."/>
            <person name="Brunke S."/>
            <person name="Costanzo M.C."/>
            <person name="Fitzpatrick D.A."/>
            <person name="de Groot P.W."/>
            <person name="Harris D."/>
            <person name="Hoyer L.L."/>
            <person name="Hube B."/>
            <person name="Klis F.M."/>
            <person name="Kodira C."/>
            <person name="Lennard N."/>
            <person name="Logue M.E."/>
            <person name="Martin R."/>
            <person name="Neiman A.M."/>
            <person name="Nikolaou E."/>
            <person name="Quail M.A."/>
            <person name="Quinn J."/>
            <person name="Santos M.C."/>
            <person name="Schmitzberger F.F."/>
            <person name="Sherlock G."/>
            <person name="Shah P."/>
            <person name="Silverstein K.A."/>
            <person name="Skrzypek M.S."/>
            <person name="Soll D."/>
            <person name="Staggs R."/>
            <person name="Stansfield I."/>
            <person name="Stumpf M.P."/>
            <person name="Sudbery P.E."/>
            <person name="Srikantha T."/>
            <person name="Zeng Q."/>
            <person name="Berman J."/>
            <person name="Berriman M."/>
            <person name="Heitman J."/>
            <person name="Gow N.A."/>
            <person name="Lorenz M.C."/>
            <person name="Birren B.W."/>
            <person name="Kellis M."/>
            <person name="Cuomo C.A."/>
        </authorList>
    </citation>
    <scope>NUCLEOTIDE SEQUENCE [LARGE SCALE GENOMIC DNA]</scope>
    <source>
        <strain evidence="8 9">ATCC 42720</strain>
    </source>
</reference>
<protein>
    <recommendedName>
        <fullName evidence="7">Cell wall mannoprotein PIR1-like C-terminal domain-containing protein</fullName>
    </recommendedName>
</protein>
<dbReference type="InParanoid" id="C4YAR3"/>
<dbReference type="PROSITE" id="PS50256">
    <property type="entry name" value="PIR_REPEAT_2"/>
    <property type="match status" value="4"/>
</dbReference>
<gene>
    <name evidence="8" type="ORF">CLUG_05291</name>
</gene>
<dbReference type="Pfam" id="PF22799">
    <property type="entry name" value="PIR1-like_C"/>
    <property type="match status" value="1"/>
</dbReference>
<dbReference type="GO" id="GO:0005199">
    <property type="term" value="F:structural constituent of cell wall"/>
    <property type="evidence" value="ECO:0007669"/>
    <property type="project" value="InterPro"/>
</dbReference>
<keyword evidence="5" id="KW-0677">Repeat</keyword>
<evidence type="ECO:0000256" key="5">
    <source>
        <dbReference type="ARBA" id="ARBA00022737"/>
    </source>
</evidence>
<comment type="subcellular location">
    <subcellularLocation>
        <location evidence="1">Secreted</location>
        <location evidence="1">Cell wall</location>
    </subcellularLocation>
</comment>
<organism evidence="8 9">
    <name type="scientific">Clavispora lusitaniae (strain ATCC 42720)</name>
    <name type="common">Yeast</name>
    <name type="synonym">Candida lusitaniae</name>
    <dbReference type="NCBI Taxonomy" id="306902"/>
    <lineage>
        <taxon>Eukaryota</taxon>
        <taxon>Fungi</taxon>
        <taxon>Dikarya</taxon>
        <taxon>Ascomycota</taxon>
        <taxon>Saccharomycotina</taxon>
        <taxon>Pichiomycetes</taxon>
        <taxon>Metschnikowiaceae</taxon>
        <taxon>Clavispora</taxon>
    </lineage>
</organism>
<dbReference type="VEuPathDB" id="FungiDB:CLUG_05291"/>
<dbReference type="InterPro" id="IPR054508">
    <property type="entry name" value="PIR1-like_C"/>
</dbReference>
<sequence>MSGPIWINVFKQLQSFPIDVFFITTNNNYIHQSTMKYSLTALALAAGSLAATITSEPWTTLTPTATFSGAKTDHTAKFGIQIVTFSSTSSSASATPSAEKRDVVNQIGDGQVQKQTSETLSSVPATTTAPVVNQIGDGQIQHQTVSVVNQIGDGQIQHQTASVVNQIGDGQIQHQTASAVNQIGDGQIQHQTTTATTATGAAQISDGQVQASATASPDGVIPEACLTSDSLVMELKNSVLTDGHGRIGAIVANRQFQFDGPPPQAGSIYAAGWSITDDGLLALGDSDVFYQCKSGDFYNLYDENVAKQCEAVHLSVIDLVSC</sequence>
<dbReference type="EMBL" id="CH408082">
    <property type="protein sequence ID" value="EEQ41164.1"/>
    <property type="molecule type" value="Genomic_DNA"/>
</dbReference>
<dbReference type="InterPro" id="IPR000420">
    <property type="entry name" value="Yeast_PIR_rpt"/>
</dbReference>
<evidence type="ECO:0000256" key="1">
    <source>
        <dbReference type="ARBA" id="ARBA00004191"/>
    </source>
</evidence>
<dbReference type="PANTHER" id="PTHR47254">
    <property type="entry name" value="CELL WALL MANNOPROTEIN CIS3-RELATED"/>
    <property type="match status" value="1"/>
</dbReference>
<evidence type="ECO:0000256" key="4">
    <source>
        <dbReference type="ARBA" id="ARBA00022729"/>
    </source>
</evidence>
<dbReference type="InterPro" id="IPR051153">
    <property type="entry name" value="Yeast_CWMannoprotein_PIR"/>
</dbReference>
<dbReference type="GO" id="GO:0031505">
    <property type="term" value="P:fungal-type cell wall organization"/>
    <property type="evidence" value="ECO:0007669"/>
    <property type="project" value="UniProtKB-ARBA"/>
</dbReference>
<evidence type="ECO:0000256" key="6">
    <source>
        <dbReference type="ARBA" id="ARBA00038219"/>
    </source>
</evidence>
<dbReference type="HOGENOM" id="CLU_039662_0_0_1"/>
<dbReference type="OrthoDB" id="5415592at2759"/>
<dbReference type="STRING" id="306902.C4YAR3"/>
<accession>C4YAR3</accession>
<dbReference type="FunCoup" id="C4YAR3">
    <property type="interactions" value="50"/>
</dbReference>
<dbReference type="GeneID" id="8495282"/>
<dbReference type="KEGG" id="clu:CLUG_05291"/>
<dbReference type="Proteomes" id="UP000007703">
    <property type="component" value="Unassembled WGS sequence"/>
</dbReference>
<keyword evidence="2" id="KW-0134">Cell wall</keyword>
<evidence type="ECO:0000313" key="9">
    <source>
        <dbReference type="Proteomes" id="UP000007703"/>
    </source>
</evidence>
<evidence type="ECO:0000256" key="2">
    <source>
        <dbReference type="ARBA" id="ARBA00022512"/>
    </source>
</evidence>
<keyword evidence="3" id="KW-0964">Secreted</keyword>
<dbReference type="AlphaFoldDB" id="C4YAR3"/>
<keyword evidence="4" id="KW-0732">Signal</keyword>
<feature type="domain" description="Cell wall mannoprotein PIR1-like C-terminal" evidence="7">
    <location>
        <begin position="239"/>
        <end position="312"/>
    </location>
</feature>
<dbReference type="PANTHER" id="PTHR47254:SF1">
    <property type="entry name" value="CELL WALL MANNOPROTEIN CIS3-RELATED"/>
    <property type="match status" value="1"/>
</dbReference>
<evidence type="ECO:0000259" key="7">
    <source>
        <dbReference type="Pfam" id="PF22799"/>
    </source>
</evidence>
<evidence type="ECO:0000256" key="3">
    <source>
        <dbReference type="ARBA" id="ARBA00022525"/>
    </source>
</evidence>
<dbReference type="OMA" id="IQHQTAK"/>
<name>C4YAR3_CLAL4</name>
<dbReference type="GO" id="GO:0009277">
    <property type="term" value="C:fungal-type cell wall"/>
    <property type="evidence" value="ECO:0007669"/>
    <property type="project" value="TreeGrafter"/>
</dbReference>
<evidence type="ECO:0000313" key="8">
    <source>
        <dbReference type="EMBL" id="EEQ41164.1"/>
    </source>
</evidence>
<proteinExistence type="inferred from homology"/>